<dbReference type="Proteomes" id="UP000683360">
    <property type="component" value="Unassembled WGS sequence"/>
</dbReference>
<protein>
    <submittedName>
        <fullName evidence="2">Uncharacterized protein</fullName>
    </submittedName>
</protein>
<keyword evidence="1" id="KW-1133">Transmembrane helix</keyword>
<comment type="caution">
    <text evidence="2">The sequence shown here is derived from an EMBL/GenBank/DDBJ whole genome shotgun (WGS) entry which is preliminary data.</text>
</comment>
<evidence type="ECO:0000313" key="2">
    <source>
        <dbReference type="EMBL" id="CAG2220893.1"/>
    </source>
</evidence>
<feature type="transmembrane region" description="Helical" evidence="1">
    <location>
        <begin position="137"/>
        <end position="158"/>
    </location>
</feature>
<dbReference type="OrthoDB" id="10501925at2759"/>
<keyword evidence="1" id="KW-0812">Transmembrane</keyword>
<accession>A0A8S3SVY7</accession>
<evidence type="ECO:0000313" key="3">
    <source>
        <dbReference type="Proteomes" id="UP000683360"/>
    </source>
</evidence>
<evidence type="ECO:0000256" key="1">
    <source>
        <dbReference type="SAM" id="Phobius"/>
    </source>
</evidence>
<feature type="transmembrane region" description="Helical" evidence="1">
    <location>
        <begin position="170"/>
        <end position="195"/>
    </location>
</feature>
<dbReference type="AlphaFoldDB" id="A0A8S3SVY7"/>
<feature type="transmembrane region" description="Helical" evidence="1">
    <location>
        <begin position="100"/>
        <end position="122"/>
    </location>
</feature>
<gene>
    <name evidence="2" type="ORF">MEDL_34318</name>
</gene>
<sequence length="213" mass="22714">MPKPDVTVILTITGVLFSFITIGLLVTSQIKQNWISYTFASAGTVGGVPFTAITNADIGIWETSFIIVATTAFGSTTTTDTLDSATTDYFSEDAVKLCRALGILATVSTFATIVLAIVTLVIPKETILRLGLSTKTSIAILCTNGFTVFTAMLALIVVRRQFKDGMSIDTSFYIAIAADIISAFAFGMFITTFIITRQHSKGAPTANVLPLDD</sequence>
<name>A0A8S3SVY7_MYTED</name>
<proteinExistence type="predicted"/>
<organism evidence="2 3">
    <name type="scientific">Mytilus edulis</name>
    <name type="common">Blue mussel</name>
    <dbReference type="NCBI Taxonomy" id="6550"/>
    <lineage>
        <taxon>Eukaryota</taxon>
        <taxon>Metazoa</taxon>
        <taxon>Spiralia</taxon>
        <taxon>Lophotrochozoa</taxon>
        <taxon>Mollusca</taxon>
        <taxon>Bivalvia</taxon>
        <taxon>Autobranchia</taxon>
        <taxon>Pteriomorphia</taxon>
        <taxon>Mytilida</taxon>
        <taxon>Mytiloidea</taxon>
        <taxon>Mytilidae</taxon>
        <taxon>Mytilinae</taxon>
        <taxon>Mytilus</taxon>
    </lineage>
</organism>
<keyword evidence="1" id="KW-0472">Membrane</keyword>
<reference evidence="2" key="1">
    <citation type="submission" date="2021-03" db="EMBL/GenBank/DDBJ databases">
        <authorList>
            <person name="Bekaert M."/>
        </authorList>
    </citation>
    <scope>NUCLEOTIDE SEQUENCE</scope>
</reference>
<dbReference type="EMBL" id="CAJPWZ010001673">
    <property type="protein sequence ID" value="CAG2220893.1"/>
    <property type="molecule type" value="Genomic_DNA"/>
</dbReference>
<keyword evidence="3" id="KW-1185">Reference proteome</keyword>
<feature type="transmembrane region" description="Helical" evidence="1">
    <location>
        <begin position="6"/>
        <end position="26"/>
    </location>
</feature>